<dbReference type="NCBIfam" id="TIGR01167">
    <property type="entry name" value="LPXTG_anchor"/>
    <property type="match status" value="1"/>
</dbReference>
<keyword evidence="6" id="KW-0472">Membrane</keyword>
<sequence length="1194" mass="128673">MSKQKKLNLLTSRLVLIFFVIFTLLGNLPIKSFAASNDKTFDLVEINDFHGALEDTSNPANPVASVLGNRVKSIEASNPDTIVFGGGDLYQGSAMSNILKGVPVQKVMNNIGMNFTTLGNHEFDWGLDTLNKVTMSGANYNIICSNLYQKNSDGSKGDRVFDPYKIVTKDGVRIAFIGGITNETPNIVTPAYVSDKIFTDLATEINGVAKDIKDNNKADVIIAVVHEGEANLDNVVNKLSNVDAVFGGHTHTIEQKIVNGIPVINANHNGMGFADLKMTISDGNKISFSNTTSSYVALNNASGYMASNPTTDPEITQIVNDAKSQVGPTLNKILGTIPSDITRKQDVSPYGESALGNWVSDVIKNYGNADIGISNNGGLRTDLSSRDVTYGQIYALMPFDNDIDTVTVNKAQLKDILEQAVGQFSDPSSSVALGGKGLQVSGIKFTYDPSKTYGNKIVSITRENGSQISDSEILKLAGPDFVLTGGDGFLRFNKDDIKSSLMDTHTLVRDALIDDVTKNKTVKYTMDNRLSTGSEVPSTISVLETADVHGHILDYDYATGTVPKSSVGLAKVSTYVNNVRASNPNVMLVDSGDTIQGTPLSYYYDKIDTTSEYPLMKAMGAMKYDTWTLGNHEFNYGLPTLNRVISDAKKENIKVLSANTYKDDNSNFVDPYYIKDFNINGKTVKVGILGLTTKCIPNWEDPSHYAGLHFNDLVDEAKLWVPKMKAQGANIILVAAHTGEESASDTIPENEAKAIAANVSGVDAVLAAHVHNTVNDTSVKNPDGKIVPIVEPNKWGSYVSQVDITLDANGNAASINTKNVQMDDSISEDPNIVNLAQPYQAATLNYISTKLGTSTGEFTGSNQTTAPTAIMELINKVQQDAAKTQLSISAPLSSSAYIPKGDVTIKDIMSVYVYENYLYGVKMTGKQIKDWLEYSVRYYKQVSNPSDQITKDASLNVPDYNLDQLYGATYDVDLTEPACTTDPTTGRVASGNRIKNLKINGTPIKDSDVYTVAINDYRYNGGGGFMKAAGISNTDPSLVTYSSAKALGDDGQVRSLMQSYIKNNQTISPTNSNNWKLSTSPVTESNNDNPVGPLPVNPVPVNPSPVNPSPVNPLTNGSTSQNTAQPGSTSNSTPTNTDGQLSNNTPAKINNDAVLPKTGSMIDSTVLIIIGLLLLALGLVILLRDKFKRNQKSI</sequence>
<dbReference type="Pfam" id="PF00746">
    <property type="entry name" value="Gram_pos_anchor"/>
    <property type="match status" value="1"/>
</dbReference>
<dbReference type="KEGG" id="crw:CROST_006310"/>
<dbReference type="GO" id="GO:0016788">
    <property type="term" value="F:hydrolase activity, acting on ester bonds"/>
    <property type="evidence" value="ECO:0007669"/>
    <property type="project" value="InterPro"/>
</dbReference>
<proteinExistence type="predicted"/>
<dbReference type="PRINTS" id="PR01607">
    <property type="entry name" value="APYRASEFAMLY"/>
</dbReference>
<evidence type="ECO:0000259" key="7">
    <source>
        <dbReference type="Pfam" id="PF00149"/>
    </source>
</evidence>
<dbReference type="RefSeq" id="WP_077833507.1">
    <property type="nucleotide sequence ID" value="NZ_CP096983.1"/>
</dbReference>
<evidence type="ECO:0000259" key="8">
    <source>
        <dbReference type="Pfam" id="PF00746"/>
    </source>
</evidence>
<evidence type="ECO:0000256" key="6">
    <source>
        <dbReference type="SAM" id="Phobius"/>
    </source>
</evidence>
<dbReference type="Gene3D" id="3.90.780.10">
    <property type="entry name" value="5'-Nucleotidase, C-terminal domain"/>
    <property type="match status" value="2"/>
</dbReference>
<reference evidence="10 11" key="1">
    <citation type="submission" date="2022-04" db="EMBL/GenBank/DDBJ databases">
        <title>Genome sequence of C. roseum typestrain.</title>
        <authorList>
            <person name="Poehlein A."/>
            <person name="Schoch T."/>
            <person name="Duerre P."/>
            <person name="Daniel R."/>
        </authorList>
    </citation>
    <scope>NUCLEOTIDE SEQUENCE [LARGE SCALE GENOMIC DNA]</scope>
    <source>
        <strain evidence="10 11">DSM 7320</strain>
    </source>
</reference>
<keyword evidence="11" id="KW-1185">Reference proteome</keyword>
<organism evidence="10 11">
    <name type="scientific">Clostridium felsineum</name>
    <dbReference type="NCBI Taxonomy" id="36839"/>
    <lineage>
        <taxon>Bacteria</taxon>
        <taxon>Bacillati</taxon>
        <taxon>Bacillota</taxon>
        <taxon>Clostridia</taxon>
        <taxon>Eubacteriales</taxon>
        <taxon>Clostridiaceae</taxon>
        <taxon>Clostridium</taxon>
    </lineage>
</organism>
<dbReference type="Gene3D" id="3.60.21.10">
    <property type="match status" value="2"/>
</dbReference>
<evidence type="ECO:0000259" key="9">
    <source>
        <dbReference type="Pfam" id="PF02872"/>
    </source>
</evidence>
<feature type="compositionally biased region" description="Pro residues" evidence="5">
    <location>
        <begin position="1092"/>
        <end position="1111"/>
    </location>
</feature>
<dbReference type="InterPro" id="IPR004843">
    <property type="entry name" value="Calcineurin-like_PHP"/>
</dbReference>
<keyword evidence="3" id="KW-0732">Signal</keyword>
<feature type="domain" description="Calcineurin-like phosphoesterase" evidence="7">
    <location>
        <begin position="46"/>
        <end position="251"/>
    </location>
</feature>
<evidence type="ECO:0000256" key="2">
    <source>
        <dbReference type="ARBA" id="ARBA00022525"/>
    </source>
</evidence>
<dbReference type="SUPFAM" id="SSF56300">
    <property type="entry name" value="Metallo-dependent phosphatases"/>
    <property type="match status" value="2"/>
</dbReference>
<dbReference type="InterPro" id="IPR029052">
    <property type="entry name" value="Metallo-depent_PP-like"/>
</dbReference>
<feature type="transmembrane region" description="Helical" evidence="6">
    <location>
        <begin position="1165"/>
        <end position="1183"/>
    </location>
</feature>
<evidence type="ECO:0000313" key="11">
    <source>
        <dbReference type="Proteomes" id="UP000190951"/>
    </source>
</evidence>
<dbReference type="Proteomes" id="UP000190951">
    <property type="component" value="Chromosome"/>
</dbReference>
<dbReference type="InterPro" id="IPR006146">
    <property type="entry name" value="5'-Nucleotdase_CS"/>
</dbReference>
<gene>
    <name evidence="10" type="primary">yfkN</name>
    <name evidence="10" type="ORF">CROST_006310</name>
</gene>
<keyword evidence="6" id="KW-1133">Transmembrane helix</keyword>
<feature type="domain" description="5'-Nucleotidase C-terminal" evidence="9">
    <location>
        <begin position="851"/>
        <end position="1026"/>
    </location>
</feature>
<dbReference type="PANTHER" id="PTHR11575:SF6">
    <property type="entry name" value="2',3'-CYCLIC-NUCLEOTIDE 2'-PHOSPHODIESTERASE_3'-NUCLEOTIDASE"/>
    <property type="match status" value="1"/>
</dbReference>
<evidence type="ECO:0000256" key="5">
    <source>
        <dbReference type="SAM" id="MobiDB-lite"/>
    </source>
</evidence>
<evidence type="ECO:0000313" key="10">
    <source>
        <dbReference type="EMBL" id="URZ09923.1"/>
    </source>
</evidence>
<feature type="compositionally biased region" description="Polar residues" evidence="5">
    <location>
        <begin position="1114"/>
        <end position="1127"/>
    </location>
</feature>
<dbReference type="GO" id="GO:0030288">
    <property type="term" value="C:outer membrane-bounded periplasmic space"/>
    <property type="evidence" value="ECO:0007669"/>
    <property type="project" value="TreeGrafter"/>
</dbReference>
<dbReference type="GO" id="GO:0046872">
    <property type="term" value="F:metal ion binding"/>
    <property type="evidence" value="ECO:0007669"/>
    <property type="project" value="InterPro"/>
</dbReference>
<dbReference type="InterPro" id="IPR036907">
    <property type="entry name" value="5'-Nucleotdase_C_sf"/>
</dbReference>
<dbReference type="PROSITE" id="PS00786">
    <property type="entry name" value="5_NUCLEOTIDASE_2"/>
    <property type="match status" value="1"/>
</dbReference>
<feature type="compositionally biased region" description="Low complexity" evidence="5">
    <location>
        <begin position="1128"/>
        <end position="1137"/>
    </location>
</feature>
<dbReference type="Pfam" id="PF02872">
    <property type="entry name" value="5_nucleotid_C"/>
    <property type="match status" value="2"/>
</dbReference>
<feature type="compositionally biased region" description="Polar residues" evidence="5">
    <location>
        <begin position="1064"/>
        <end position="1085"/>
    </location>
</feature>
<dbReference type="InterPro" id="IPR006179">
    <property type="entry name" value="5_nucleotidase/apyrase"/>
</dbReference>
<feature type="domain" description="Calcineurin-like phosphoesterase" evidence="7">
    <location>
        <begin position="542"/>
        <end position="772"/>
    </location>
</feature>
<evidence type="ECO:0000256" key="3">
    <source>
        <dbReference type="ARBA" id="ARBA00022729"/>
    </source>
</evidence>
<name>A0A1S8L507_9CLOT</name>
<feature type="domain" description="5'-Nucleotidase C-terminal" evidence="9">
    <location>
        <begin position="344"/>
        <end position="489"/>
    </location>
</feature>
<dbReference type="SUPFAM" id="SSF55816">
    <property type="entry name" value="5'-nucleotidase (syn. UDP-sugar hydrolase), C-terminal domain"/>
    <property type="match status" value="2"/>
</dbReference>
<dbReference type="PANTHER" id="PTHR11575">
    <property type="entry name" value="5'-NUCLEOTIDASE-RELATED"/>
    <property type="match status" value="1"/>
</dbReference>
<dbReference type="InterPro" id="IPR008334">
    <property type="entry name" value="5'-Nucleotdase_C"/>
</dbReference>
<dbReference type="PROSITE" id="PS00785">
    <property type="entry name" value="5_NUCLEOTIDASE_1"/>
    <property type="match status" value="1"/>
</dbReference>
<feature type="region of interest" description="Disordered" evidence="5">
    <location>
        <begin position="1064"/>
        <end position="1146"/>
    </location>
</feature>
<evidence type="ECO:0000256" key="1">
    <source>
        <dbReference type="ARBA" id="ARBA00022512"/>
    </source>
</evidence>
<dbReference type="AlphaFoldDB" id="A0A1S8L507"/>
<feature type="domain" description="Gram-positive cocci surface proteins LPxTG" evidence="8">
    <location>
        <begin position="1151"/>
        <end position="1184"/>
    </location>
</feature>
<protein>
    <submittedName>
        <fullName evidence="10">Trifunctional nucleotide phosphoesterase protein YfkN</fullName>
    </submittedName>
</protein>
<keyword evidence="6" id="KW-0812">Transmembrane</keyword>
<dbReference type="CDD" id="cd00845">
    <property type="entry name" value="MPP_UshA_N_like"/>
    <property type="match status" value="1"/>
</dbReference>
<accession>A0A1S8L507</accession>
<dbReference type="InterPro" id="IPR019931">
    <property type="entry name" value="LPXTG_anchor"/>
</dbReference>
<keyword evidence="4" id="KW-0572">Peptidoglycan-anchor</keyword>
<dbReference type="STRING" id="84029.CROST_23610"/>
<dbReference type="Pfam" id="PF00149">
    <property type="entry name" value="Metallophos"/>
    <property type="match status" value="2"/>
</dbReference>
<dbReference type="GO" id="GO:0009166">
    <property type="term" value="P:nucleotide catabolic process"/>
    <property type="evidence" value="ECO:0007669"/>
    <property type="project" value="InterPro"/>
</dbReference>
<keyword evidence="2" id="KW-0964">Secreted</keyword>
<evidence type="ECO:0000256" key="4">
    <source>
        <dbReference type="ARBA" id="ARBA00023088"/>
    </source>
</evidence>
<dbReference type="GO" id="GO:0000166">
    <property type="term" value="F:nucleotide binding"/>
    <property type="evidence" value="ECO:0007669"/>
    <property type="project" value="InterPro"/>
</dbReference>
<keyword evidence="1" id="KW-0134">Cell wall</keyword>
<dbReference type="EMBL" id="CP096983">
    <property type="protein sequence ID" value="URZ09923.1"/>
    <property type="molecule type" value="Genomic_DNA"/>
</dbReference>